<keyword evidence="5" id="KW-1185">Reference proteome</keyword>
<keyword evidence="2" id="KW-0067">ATP-binding</keyword>
<dbReference type="NCBIfam" id="NF047398">
    <property type="entry name" value="AAA_KGGVGR"/>
    <property type="match status" value="1"/>
</dbReference>
<evidence type="ECO:0000256" key="1">
    <source>
        <dbReference type="ARBA" id="ARBA00022741"/>
    </source>
</evidence>
<keyword evidence="4" id="KW-0282">Flagellum</keyword>
<gene>
    <name evidence="4" type="ORF">HDA32_001125</name>
</gene>
<dbReference type="EMBL" id="JACCCC010000001">
    <property type="protein sequence ID" value="NYE46005.1"/>
    <property type="molecule type" value="Genomic_DNA"/>
</dbReference>
<dbReference type="PANTHER" id="PTHR43384">
    <property type="entry name" value="SEPTUM SITE-DETERMINING PROTEIN MIND HOMOLOG, CHLOROPLASTIC-RELATED"/>
    <property type="match status" value="1"/>
</dbReference>
<dbReference type="AlphaFoldDB" id="A0A852TR09"/>
<dbReference type="PANTHER" id="PTHR43384:SF6">
    <property type="entry name" value="SEPTUM SITE-DETERMINING PROTEIN MIND HOMOLOG, CHLOROPLASTIC"/>
    <property type="match status" value="1"/>
</dbReference>
<evidence type="ECO:0000313" key="5">
    <source>
        <dbReference type="Proteomes" id="UP000589036"/>
    </source>
</evidence>
<dbReference type="GO" id="GO:0009898">
    <property type="term" value="C:cytoplasmic side of plasma membrane"/>
    <property type="evidence" value="ECO:0007669"/>
    <property type="project" value="TreeGrafter"/>
</dbReference>
<dbReference type="Gene3D" id="3.40.50.300">
    <property type="entry name" value="P-loop containing nucleotide triphosphate hydrolases"/>
    <property type="match status" value="1"/>
</dbReference>
<keyword evidence="1" id="KW-0547">Nucleotide-binding</keyword>
<dbReference type="Pfam" id="PF01656">
    <property type="entry name" value="CbiA"/>
    <property type="match status" value="1"/>
</dbReference>
<evidence type="ECO:0000256" key="2">
    <source>
        <dbReference type="ARBA" id="ARBA00022840"/>
    </source>
</evidence>
<dbReference type="InterPro" id="IPR050625">
    <property type="entry name" value="ParA/MinD_ATPase"/>
</dbReference>
<comment type="caution">
    <text evidence="4">The sequence shown here is derived from an EMBL/GenBank/DDBJ whole genome shotgun (WGS) entry which is preliminary data.</text>
</comment>
<dbReference type="GO" id="GO:0051782">
    <property type="term" value="P:negative regulation of cell division"/>
    <property type="evidence" value="ECO:0007669"/>
    <property type="project" value="TreeGrafter"/>
</dbReference>
<name>A0A852TR09_9ACTN</name>
<keyword evidence="4" id="KW-0966">Cell projection</keyword>
<sequence>MTDTFSINPPDRLFTWVDVDEHFRSLAMRRRWPGWLREVSAYWDGVEFTVLAGTDQGEIWAWLRSVLGRLSIDTERAVILLESPDQERVLPVVFVCVDADDPTSARRRPEWNETLLTSDLGRPLPSPTARRFADEITVGAFHSFKGGVGRTLHCVALAHLVATRSRERVLLIDADMEAPGVSWMMRSQGFRGEFSFADFLALVHGSIEGDSAEAVKIARPYLVNQEMDGVFVLPAQRDPEKFGPPRIEPRHLLSPGRSPYFLTESLADLAHELGARTVLIDLRAGMSETSAPVLLDPRVKRVFVTTVSDQSVRGTVRLLNELALRAPSLRESDPVPTALITQFDDRDHEELVESVSNDLGDAIAGIISPGAGGEDSADRGTGELSRLLISAPLRSPFNSALLALPAAWGAVRTALDRAETLDVLEELADELTPPHEDSAEGRLSAYEAEKWQRDRGRLAEFADRMRSPESGDVGGDLLRTDALVHLATAHRTDLPIEIITGAKGSGKTFTYLMLCRNRRWQDFVKEVRGAGAELDAPIVPVLAPRDLAGKAKETVDTAGSAAARELGGARPDTTPHDLITEALSRQHTDMEWRQIWLTCFARAAGRTSYPHMAEEVLAGLAAKSRAVFVLDGLEDLFPEPHQDTRQQQALRVLLTDCQEWLRALRGRPLGLIVYIRRDLAQRALPGDSGRILAEYRNHALRWERTEALRLVAWAADRAKALPFPRDKKVLSATENELSEHLTSMWGEQMGARGAKEARSQEWFLTALSDFTNQIQPRDVFRFLAEAARLSAAEPGEWKRLLAPSAMHEALLACSRAKTEAMAREIPAVGAVFERFAGVDEDRRTVPFDSEAIPLNLDEFEILTANGIIAQVKGEYWMPEIYRRALGFTAKRRPPLLSIAKEARRRSAGL</sequence>
<dbReference type="GO" id="GO:0005524">
    <property type="term" value="F:ATP binding"/>
    <property type="evidence" value="ECO:0007669"/>
    <property type="project" value="UniProtKB-KW"/>
</dbReference>
<dbReference type="GO" id="GO:0016887">
    <property type="term" value="F:ATP hydrolysis activity"/>
    <property type="evidence" value="ECO:0007669"/>
    <property type="project" value="TreeGrafter"/>
</dbReference>
<evidence type="ECO:0000313" key="4">
    <source>
        <dbReference type="EMBL" id="NYE46005.1"/>
    </source>
</evidence>
<organism evidence="4 5">
    <name type="scientific">Spinactinospora alkalitolerans</name>
    <dbReference type="NCBI Taxonomy" id="687207"/>
    <lineage>
        <taxon>Bacteria</taxon>
        <taxon>Bacillati</taxon>
        <taxon>Actinomycetota</taxon>
        <taxon>Actinomycetes</taxon>
        <taxon>Streptosporangiales</taxon>
        <taxon>Nocardiopsidaceae</taxon>
        <taxon>Spinactinospora</taxon>
    </lineage>
</organism>
<dbReference type="InterPro" id="IPR027417">
    <property type="entry name" value="P-loop_NTPase"/>
</dbReference>
<proteinExistence type="predicted"/>
<accession>A0A852TR09</accession>
<protein>
    <submittedName>
        <fullName evidence="4">MinD-like ATPase involved in chromosome partitioning or flagellar assembly</fullName>
    </submittedName>
</protein>
<dbReference type="InterPro" id="IPR002586">
    <property type="entry name" value="CobQ/CobB/MinD/ParA_Nub-bd_dom"/>
</dbReference>
<dbReference type="RefSeq" id="WP_179642171.1">
    <property type="nucleotide sequence ID" value="NZ_BAAAYY010000024.1"/>
</dbReference>
<evidence type="ECO:0000259" key="3">
    <source>
        <dbReference type="Pfam" id="PF01656"/>
    </source>
</evidence>
<keyword evidence="4" id="KW-0969">Cilium</keyword>
<dbReference type="GO" id="GO:0005829">
    <property type="term" value="C:cytosol"/>
    <property type="evidence" value="ECO:0007669"/>
    <property type="project" value="TreeGrafter"/>
</dbReference>
<reference evidence="4 5" key="1">
    <citation type="submission" date="2020-07" db="EMBL/GenBank/DDBJ databases">
        <title>Sequencing the genomes of 1000 actinobacteria strains.</title>
        <authorList>
            <person name="Klenk H.-P."/>
        </authorList>
    </citation>
    <scope>NUCLEOTIDE SEQUENCE [LARGE SCALE GENOMIC DNA]</scope>
    <source>
        <strain evidence="4 5">CXB654</strain>
    </source>
</reference>
<dbReference type="SUPFAM" id="SSF52540">
    <property type="entry name" value="P-loop containing nucleoside triphosphate hydrolases"/>
    <property type="match status" value="1"/>
</dbReference>
<feature type="domain" description="CobQ/CobB/MinD/ParA nucleotide binding" evidence="3">
    <location>
        <begin position="141"/>
        <end position="368"/>
    </location>
</feature>
<dbReference type="Proteomes" id="UP000589036">
    <property type="component" value="Unassembled WGS sequence"/>
</dbReference>